<keyword evidence="5" id="KW-1185">Reference proteome</keyword>
<name>A0ABV2XZF4_9ACTN</name>
<evidence type="ECO:0000313" key="5">
    <source>
        <dbReference type="Proteomes" id="UP001550603"/>
    </source>
</evidence>
<dbReference type="PANTHER" id="PTHR30055">
    <property type="entry name" value="HTH-TYPE TRANSCRIPTIONAL REGULATOR RUTR"/>
    <property type="match status" value="1"/>
</dbReference>
<dbReference type="Gene3D" id="1.10.357.10">
    <property type="entry name" value="Tetracycline Repressor, domain 2"/>
    <property type="match status" value="1"/>
</dbReference>
<dbReference type="EMBL" id="JBEYBN010000035">
    <property type="protein sequence ID" value="MEU2269349.1"/>
    <property type="molecule type" value="Genomic_DNA"/>
</dbReference>
<evidence type="ECO:0000313" key="4">
    <source>
        <dbReference type="EMBL" id="MEU2269349.1"/>
    </source>
</evidence>
<gene>
    <name evidence="4" type="ORF">ABZ568_23685</name>
</gene>
<feature type="domain" description="HTH tetR-type" evidence="3">
    <location>
        <begin position="16"/>
        <end position="76"/>
    </location>
</feature>
<evidence type="ECO:0000259" key="3">
    <source>
        <dbReference type="PROSITE" id="PS50977"/>
    </source>
</evidence>
<dbReference type="PRINTS" id="PR00455">
    <property type="entry name" value="HTHTETR"/>
</dbReference>
<keyword evidence="1 2" id="KW-0238">DNA-binding</keyword>
<dbReference type="Proteomes" id="UP001550603">
    <property type="component" value="Unassembled WGS sequence"/>
</dbReference>
<evidence type="ECO:0000256" key="2">
    <source>
        <dbReference type="PROSITE-ProRule" id="PRU00335"/>
    </source>
</evidence>
<dbReference type="InterPro" id="IPR050109">
    <property type="entry name" value="HTH-type_TetR-like_transc_reg"/>
</dbReference>
<evidence type="ECO:0000256" key="1">
    <source>
        <dbReference type="ARBA" id="ARBA00023125"/>
    </source>
</evidence>
<dbReference type="InterPro" id="IPR001647">
    <property type="entry name" value="HTH_TetR"/>
</dbReference>
<accession>A0ABV2XZF4</accession>
<dbReference type="PANTHER" id="PTHR30055:SF209">
    <property type="entry name" value="POSSIBLE TRANSCRIPTIONAL REGULATORY PROTEIN (PROBABLY TETR-FAMILY)"/>
    <property type="match status" value="1"/>
</dbReference>
<comment type="caution">
    <text evidence="4">The sequence shown here is derived from an EMBL/GenBank/DDBJ whole genome shotgun (WGS) entry which is preliminary data.</text>
</comment>
<protein>
    <submittedName>
        <fullName evidence="4">Helix-turn-helix domain-containing protein</fullName>
    </submittedName>
</protein>
<organism evidence="4 5">
    <name type="scientific">Streptomyces olindensis</name>
    <dbReference type="NCBI Taxonomy" id="358823"/>
    <lineage>
        <taxon>Bacteria</taxon>
        <taxon>Bacillati</taxon>
        <taxon>Actinomycetota</taxon>
        <taxon>Actinomycetes</taxon>
        <taxon>Kitasatosporales</taxon>
        <taxon>Streptomycetaceae</taxon>
        <taxon>Streptomyces</taxon>
    </lineage>
</organism>
<reference evidence="4 5" key="1">
    <citation type="submission" date="2024-06" db="EMBL/GenBank/DDBJ databases">
        <title>The Natural Products Discovery Center: Release of the First 8490 Sequenced Strains for Exploring Actinobacteria Biosynthetic Diversity.</title>
        <authorList>
            <person name="Kalkreuter E."/>
            <person name="Kautsar S.A."/>
            <person name="Yang D."/>
            <person name="Bader C.D."/>
            <person name="Teijaro C.N."/>
            <person name="Fluegel L."/>
            <person name="Davis C.M."/>
            <person name="Simpson J.R."/>
            <person name="Lauterbach L."/>
            <person name="Steele A.D."/>
            <person name="Gui C."/>
            <person name="Meng S."/>
            <person name="Li G."/>
            <person name="Viehrig K."/>
            <person name="Ye F."/>
            <person name="Su P."/>
            <person name="Kiefer A.F."/>
            <person name="Nichols A."/>
            <person name="Cepeda A.J."/>
            <person name="Yan W."/>
            <person name="Fan B."/>
            <person name="Jiang Y."/>
            <person name="Adhikari A."/>
            <person name="Zheng C.-J."/>
            <person name="Schuster L."/>
            <person name="Cowan T.M."/>
            <person name="Smanski M.J."/>
            <person name="Chevrette M.G."/>
            <person name="De Carvalho L.P.S."/>
            <person name="Shen B."/>
        </authorList>
    </citation>
    <scope>NUCLEOTIDE SEQUENCE [LARGE SCALE GENOMIC DNA]</scope>
    <source>
        <strain evidence="4 5">NPDC019583</strain>
    </source>
</reference>
<dbReference type="SUPFAM" id="SSF46689">
    <property type="entry name" value="Homeodomain-like"/>
    <property type="match status" value="1"/>
</dbReference>
<dbReference type="RefSeq" id="WP_037768410.1">
    <property type="nucleotide sequence ID" value="NZ_JBEYBN010000035.1"/>
</dbReference>
<proteinExistence type="predicted"/>
<sequence>MTGPSGDLAGERADAVRNRARLLEAAAWLVAERGAEHVTMHEVARVAGVGKGTLFRRFGDRNGLLLALLDDVEAEFHEAYTFGPPPLGPGAPASERLIAFGQALIERVADSTDLGPALGRQVPTDRRQTSYYGRAFRAHVISLLREAGVVGDHTMLAHALLAFVDLETLDHLRTDDQVTTARLQAAWADLVRRVTGTDER</sequence>
<dbReference type="PROSITE" id="PS50977">
    <property type="entry name" value="HTH_TETR_2"/>
    <property type="match status" value="1"/>
</dbReference>
<dbReference type="Pfam" id="PF00440">
    <property type="entry name" value="TetR_N"/>
    <property type="match status" value="1"/>
</dbReference>
<dbReference type="InterPro" id="IPR009057">
    <property type="entry name" value="Homeodomain-like_sf"/>
</dbReference>
<feature type="DNA-binding region" description="H-T-H motif" evidence="2">
    <location>
        <begin position="39"/>
        <end position="58"/>
    </location>
</feature>